<reference evidence="9" key="1">
    <citation type="journal article" date="2020" name="Plant Biotechnol. J.">
        <title>The pomegranate (Punica granatum L.) draft genome dissects genetic divergence between soft- and hard-seeded cultivars.</title>
        <authorList>
            <person name="Luo X."/>
            <person name="Li H."/>
            <person name="Wu Z."/>
            <person name="Yao W."/>
            <person name="Zhao P."/>
            <person name="Cao D."/>
            <person name="Yu H."/>
            <person name="Li K."/>
            <person name="Poudel K."/>
            <person name="Zhao D."/>
            <person name="Zhang F."/>
            <person name="Xia X."/>
            <person name="Chen L."/>
            <person name="Wang Q."/>
            <person name="Jing D."/>
            <person name="Cao S."/>
        </authorList>
    </citation>
    <scope>NUCLEOTIDE SEQUENCE [LARGE SCALE GENOMIC DNA]</scope>
    <source>
        <strain evidence="9">cv. Tunisia</strain>
    </source>
</reference>
<evidence type="ECO:0000313" key="10">
    <source>
        <dbReference type="RefSeq" id="XP_031396381.1"/>
    </source>
</evidence>
<gene>
    <name evidence="10" type="primary">LOC116207535</name>
</gene>
<dbReference type="NCBIfam" id="TIGR01557">
    <property type="entry name" value="myb_SHAQKYF"/>
    <property type="match status" value="1"/>
</dbReference>
<dbReference type="GO" id="GO:0003677">
    <property type="term" value="F:DNA binding"/>
    <property type="evidence" value="ECO:0007669"/>
    <property type="project" value="InterPro"/>
</dbReference>
<dbReference type="InterPro" id="IPR001789">
    <property type="entry name" value="Sig_transdc_resp-reg_receiver"/>
</dbReference>
<dbReference type="Gene3D" id="3.40.50.2300">
    <property type="match status" value="1"/>
</dbReference>
<dbReference type="InterPro" id="IPR045279">
    <property type="entry name" value="ARR-like"/>
</dbReference>
<evidence type="ECO:0000259" key="8">
    <source>
        <dbReference type="PROSITE" id="PS50110"/>
    </source>
</evidence>
<keyword evidence="9" id="KW-1185">Reference proteome</keyword>
<dbReference type="Gene3D" id="1.10.10.60">
    <property type="entry name" value="Homeodomain-like"/>
    <property type="match status" value="1"/>
</dbReference>
<dbReference type="GO" id="GO:0005634">
    <property type="term" value="C:nucleus"/>
    <property type="evidence" value="ECO:0007669"/>
    <property type="project" value="UniProtKB-SubCell"/>
</dbReference>
<dbReference type="CDD" id="cd17584">
    <property type="entry name" value="REC_typeB_ARR-like"/>
    <property type="match status" value="1"/>
</dbReference>
<keyword evidence="3" id="KW-0805">Transcription regulation</keyword>
<dbReference type="Proteomes" id="UP000515151">
    <property type="component" value="Chromosome 1"/>
</dbReference>
<dbReference type="SUPFAM" id="SSF52172">
    <property type="entry name" value="CheY-like"/>
    <property type="match status" value="1"/>
</dbReference>
<reference evidence="10" key="2">
    <citation type="submission" date="2025-08" db="UniProtKB">
        <authorList>
            <consortium name="RefSeq"/>
        </authorList>
    </citation>
    <scope>IDENTIFICATION</scope>
    <source>
        <tissue evidence="10">Leaf</tissue>
    </source>
</reference>
<dbReference type="GO" id="GO:0009736">
    <property type="term" value="P:cytokinin-activated signaling pathway"/>
    <property type="evidence" value="ECO:0007669"/>
    <property type="project" value="InterPro"/>
</dbReference>
<dbReference type="GO" id="GO:0000160">
    <property type="term" value="P:phosphorelay signal transduction system"/>
    <property type="evidence" value="ECO:0007669"/>
    <property type="project" value="UniProtKB-KW"/>
</dbReference>
<keyword evidence="5" id="KW-0539">Nucleus</keyword>
<dbReference type="PANTHER" id="PTHR43874">
    <property type="entry name" value="TWO-COMPONENT RESPONSE REGULATOR"/>
    <property type="match status" value="1"/>
</dbReference>
<evidence type="ECO:0000256" key="2">
    <source>
        <dbReference type="ARBA" id="ARBA00023012"/>
    </source>
</evidence>
<comment type="subcellular location">
    <subcellularLocation>
        <location evidence="1">Nucleus</location>
    </subcellularLocation>
</comment>
<dbReference type="SMART" id="SM00448">
    <property type="entry name" value="REC"/>
    <property type="match status" value="1"/>
</dbReference>
<dbReference type="RefSeq" id="XP_031396381.1">
    <property type="nucleotide sequence ID" value="XM_031540521.1"/>
</dbReference>
<feature type="domain" description="Response regulatory" evidence="8">
    <location>
        <begin position="14"/>
        <end position="145"/>
    </location>
</feature>
<dbReference type="PROSITE" id="PS50110">
    <property type="entry name" value="RESPONSE_REGULATORY"/>
    <property type="match status" value="1"/>
</dbReference>
<keyword evidence="2" id="KW-0902">Two-component regulatory system</keyword>
<dbReference type="PANTHER" id="PTHR43874:SF67">
    <property type="entry name" value="TWO-COMPONENT RESPONSE REGULATOR ARR2"/>
    <property type="match status" value="1"/>
</dbReference>
<dbReference type="Pfam" id="PF00072">
    <property type="entry name" value="Response_reg"/>
    <property type="match status" value="1"/>
</dbReference>
<evidence type="ECO:0000256" key="7">
    <source>
        <dbReference type="SAM" id="MobiDB-lite"/>
    </source>
</evidence>
<organism evidence="9 10">
    <name type="scientific">Punica granatum</name>
    <name type="common">Pomegranate</name>
    <dbReference type="NCBI Taxonomy" id="22663"/>
    <lineage>
        <taxon>Eukaryota</taxon>
        <taxon>Viridiplantae</taxon>
        <taxon>Streptophyta</taxon>
        <taxon>Embryophyta</taxon>
        <taxon>Tracheophyta</taxon>
        <taxon>Spermatophyta</taxon>
        <taxon>Magnoliopsida</taxon>
        <taxon>eudicotyledons</taxon>
        <taxon>Gunneridae</taxon>
        <taxon>Pentapetalae</taxon>
        <taxon>rosids</taxon>
        <taxon>malvids</taxon>
        <taxon>Myrtales</taxon>
        <taxon>Lythraceae</taxon>
        <taxon>Punica</taxon>
    </lineage>
</organism>
<evidence type="ECO:0000256" key="4">
    <source>
        <dbReference type="ARBA" id="ARBA00023163"/>
    </source>
</evidence>
<dbReference type="InterPro" id="IPR009057">
    <property type="entry name" value="Homeodomain-like_sf"/>
</dbReference>
<evidence type="ECO:0000256" key="1">
    <source>
        <dbReference type="ARBA" id="ARBA00004123"/>
    </source>
</evidence>
<feature type="region of interest" description="Disordered" evidence="7">
    <location>
        <begin position="165"/>
        <end position="222"/>
    </location>
</feature>
<sequence>MADRLPGQFALGLRVLLVDNNLKYLELLQNKLQHECKHKVIALTKSRNFVFISVTTCTGVKEALSLLLENKDGFDIILTEFHMPDMDGLQLLDSIRDIGDHLPVVLFSEDQDMAVVKQGFEKGACDFLVKPIRDEDLKMIWKYVLLFRLKKEGIVNNVITEVNNQQAERSESVHQSSSDDTVTHRREGSPAKRRNWDSVDQDDEAKDNKDIKATPSKKPRVHWTSELQQKFVEAIERIDRRKKVQVVPKDILDEMRKMGVTGLTRQNVSSHLQKHRTNKKKQGESLELRTRHPGLSTTNYSSPGQYSSPSIGSNAAPLTAPNHHLYSRNFSMPNNYFSIGQPVGPLPIGPMAQQLTLPLNHIQSPLWSSSLHHVIGSATPANLQFMRPPSIFGNQNQELIPGPHLVNQSTTDQRQFIAACPYGSESPCVSNCPQEPEPPNIINSTLPIHQSFNNYGVQDAALQIPTAELNVPSYPSQHTDVGSGTTAATQQEASFNVQSFVAPTSLNQLTDIGPLGFEDLDLPWFEPIEW</sequence>
<comment type="caution">
    <text evidence="6">Lacks conserved residue(s) required for the propagation of feature annotation.</text>
</comment>
<name>A0A6P8DT04_PUNGR</name>
<evidence type="ECO:0000313" key="9">
    <source>
        <dbReference type="Proteomes" id="UP000515151"/>
    </source>
</evidence>
<evidence type="ECO:0000256" key="5">
    <source>
        <dbReference type="ARBA" id="ARBA00023242"/>
    </source>
</evidence>
<feature type="compositionally biased region" description="Polar residues" evidence="7">
    <location>
        <begin position="165"/>
        <end position="180"/>
    </location>
</feature>
<evidence type="ECO:0000256" key="3">
    <source>
        <dbReference type="ARBA" id="ARBA00023015"/>
    </source>
</evidence>
<accession>A0A6P8DT04</accession>
<proteinExistence type="predicted"/>
<evidence type="ECO:0000256" key="6">
    <source>
        <dbReference type="PROSITE-ProRule" id="PRU00169"/>
    </source>
</evidence>
<dbReference type="OrthoDB" id="10061308at2759"/>
<dbReference type="SUPFAM" id="SSF46689">
    <property type="entry name" value="Homeodomain-like"/>
    <property type="match status" value="1"/>
</dbReference>
<dbReference type="FunFam" id="1.10.10.60:FF:000007">
    <property type="entry name" value="Two-component response regulator"/>
    <property type="match status" value="1"/>
</dbReference>
<feature type="compositionally biased region" description="Basic and acidic residues" evidence="7">
    <location>
        <begin position="181"/>
        <end position="197"/>
    </location>
</feature>
<dbReference type="InterPro" id="IPR006447">
    <property type="entry name" value="Myb_dom_plants"/>
</dbReference>
<dbReference type="InterPro" id="IPR011006">
    <property type="entry name" value="CheY-like_superfamily"/>
</dbReference>
<feature type="compositionally biased region" description="Polar residues" evidence="7">
    <location>
        <begin position="295"/>
        <end position="313"/>
    </location>
</feature>
<protein>
    <submittedName>
        <fullName evidence="10">Two-component response regulator ARR11-like</fullName>
    </submittedName>
</protein>
<feature type="region of interest" description="Disordered" evidence="7">
    <location>
        <begin position="290"/>
        <end position="315"/>
    </location>
</feature>
<dbReference type="AlphaFoldDB" id="A0A6P8DT04"/>
<keyword evidence="4" id="KW-0804">Transcription</keyword>
<dbReference type="GeneID" id="116207535"/>